<reference evidence="2" key="1">
    <citation type="submission" date="2019-03" db="EMBL/GenBank/DDBJ databases">
        <title>Single cell metagenomics reveals metabolic interactions within the superorganism composed of flagellate Streblomastix strix and complex community of Bacteroidetes bacteria on its surface.</title>
        <authorList>
            <person name="Treitli S.C."/>
            <person name="Kolisko M."/>
            <person name="Husnik F."/>
            <person name="Keeling P."/>
            <person name="Hampl V."/>
        </authorList>
    </citation>
    <scope>NUCLEOTIDE SEQUENCE</scope>
    <source>
        <strain evidence="2">STM</strain>
    </source>
</reference>
<proteinExistence type="predicted"/>
<protein>
    <submittedName>
        <fullName evidence="2">Uncharacterized protein</fullName>
    </submittedName>
</protein>
<dbReference type="AlphaFoldDB" id="A0A5J4SF83"/>
<accession>A0A5J4SF83</accession>
<dbReference type="EMBL" id="SNRY01000211">
    <property type="protein sequence ID" value="KAA6344568.1"/>
    <property type="molecule type" value="Genomic_DNA"/>
</dbReference>
<organism evidence="2">
    <name type="scientific">termite gut metagenome</name>
    <dbReference type="NCBI Taxonomy" id="433724"/>
    <lineage>
        <taxon>unclassified sequences</taxon>
        <taxon>metagenomes</taxon>
        <taxon>organismal metagenomes</taxon>
    </lineage>
</organism>
<name>A0A5J4SF83_9ZZZZ</name>
<evidence type="ECO:0000313" key="2">
    <source>
        <dbReference type="EMBL" id="KAA6344568.1"/>
    </source>
</evidence>
<comment type="caution">
    <text evidence="2">The sequence shown here is derived from an EMBL/GenBank/DDBJ whole genome shotgun (WGS) entry which is preliminary data.</text>
</comment>
<sequence length="155" mass="17795">MENKVENLWPEIKTDGFDTPKVLLSKQAAYLGESTKNILTARVTSGVLPPPYNPGKEEYDNGYVEDDEGQDEDNQPAESCIKLRFIVYAPMLNYQFELLSVVHDMITSYPAKLICNIINRYYTITEEQEFIQKLKEILNTEKVQNILKTLIAQSQ</sequence>
<feature type="compositionally biased region" description="Acidic residues" evidence="1">
    <location>
        <begin position="63"/>
        <end position="75"/>
    </location>
</feature>
<evidence type="ECO:0000256" key="1">
    <source>
        <dbReference type="SAM" id="MobiDB-lite"/>
    </source>
</evidence>
<gene>
    <name evidence="2" type="ORF">EZS27_007802</name>
</gene>
<feature type="region of interest" description="Disordered" evidence="1">
    <location>
        <begin position="49"/>
        <end position="75"/>
    </location>
</feature>